<reference evidence="8 9" key="1">
    <citation type="submission" date="2024-01" db="EMBL/GenBank/DDBJ databases">
        <title>Genome assemblies of Stephania.</title>
        <authorList>
            <person name="Yang L."/>
        </authorList>
    </citation>
    <scope>NUCLEOTIDE SEQUENCE [LARGE SCALE GENOMIC DNA]</scope>
    <source>
        <strain evidence="8">JXDWG</strain>
        <tissue evidence="8">Leaf</tissue>
    </source>
</reference>
<dbReference type="PANTHER" id="PTHR48011">
    <property type="entry name" value="CCR4-NOT TRANSCRIPTIONAL COMPLEX SUBUNIT CAF120-RELATED"/>
    <property type="match status" value="1"/>
</dbReference>
<protein>
    <recommendedName>
        <fullName evidence="7">Protein kinase domain-containing protein</fullName>
    </recommendedName>
</protein>
<dbReference type="Proteomes" id="UP001419268">
    <property type="component" value="Unassembled WGS sequence"/>
</dbReference>
<dbReference type="CDD" id="cd06606">
    <property type="entry name" value="STKc_MAPKKK"/>
    <property type="match status" value="1"/>
</dbReference>
<name>A0AAP0LCM3_9MAGN</name>
<dbReference type="Gene3D" id="1.10.510.10">
    <property type="entry name" value="Transferase(Phosphotransferase) domain 1"/>
    <property type="match status" value="1"/>
</dbReference>
<evidence type="ECO:0000256" key="5">
    <source>
        <dbReference type="PROSITE-ProRule" id="PRU10141"/>
    </source>
</evidence>
<feature type="domain" description="Protein kinase" evidence="7">
    <location>
        <begin position="8"/>
        <end position="265"/>
    </location>
</feature>
<organism evidence="8 9">
    <name type="scientific">Stephania cephalantha</name>
    <dbReference type="NCBI Taxonomy" id="152367"/>
    <lineage>
        <taxon>Eukaryota</taxon>
        <taxon>Viridiplantae</taxon>
        <taxon>Streptophyta</taxon>
        <taxon>Embryophyta</taxon>
        <taxon>Tracheophyta</taxon>
        <taxon>Spermatophyta</taxon>
        <taxon>Magnoliopsida</taxon>
        <taxon>Ranunculales</taxon>
        <taxon>Menispermaceae</taxon>
        <taxon>Menispermoideae</taxon>
        <taxon>Cissampelideae</taxon>
        <taxon>Stephania</taxon>
    </lineage>
</organism>
<dbReference type="PROSITE" id="PS00108">
    <property type="entry name" value="PROTEIN_KINASE_ST"/>
    <property type="match status" value="1"/>
</dbReference>
<evidence type="ECO:0000256" key="2">
    <source>
        <dbReference type="ARBA" id="ARBA00022741"/>
    </source>
</evidence>
<evidence type="ECO:0000313" key="9">
    <source>
        <dbReference type="Proteomes" id="UP001419268"/>
    </source>
</evidence>
<dbReference type="GO" id="GO:0004674">
    <property type="term" value="F:protein serine/threonine kinase activity"/>
    <property type="evidence" value="ECO:0007669"/>
    <property type="project" value="UniProtKB-KW"/>
</dbReference>
<gene>
    <name evidence="8" type="ORF">Scep_002998</name>
</gene>
<dbReference type="SMART" id="SM00220">
    <property type="entry name" value="S_TKc"/>
    <property type="match status" value="1"/>
</dbReference>
<accession>A0AAP0LCM3</accession>
<dbReference type="GO" id="GO:0007165">
    <property type="term" value="P:signal transduction"/>
    <property type="evidence" value="ECO:0007669"/>
    <property type="project" value="TreeGrafter"/>
</dbReference>
<dbReference type="InterPro" id="IPR017441">
    <property type="entry name" value="Protein_kinase_ATP_BS"/>
</dbReference>
<dbReference type="PROSITE" id="PS50011">
    <property type="entry name" value="PROTEIN_KINASE_DOM"/>
    <property type="match status" value="1"/>
</dbReference>
<dbReference type="GO" id="GO:0005524">
    <property type="term" value="F:ATP binding"/>
    <property type="evidence" value="ECO:0007669"/>
    <property type="project" value="UniProtKB-UniRule"/>
</dbReference>
<dbReference type="PROSITE" id="PS00107">
    <property type="entry name" value="PROTEIN_KINASE_ATP"/>
    <property type="match status" value="1"/>
</dbReference>
<proteinExistence type="inferred from homology"/>
<dbReference type="SUPFAM" id="SSF56112">
    <property type="entry name" value="Protein kinase-like (PK-like)"/>
    <property type="match status" value="1"/>
</dbReference>
<keyword evidence="6" id="KW-0723">Serine/threonine-protein kinase</keyword>
<dbReference type="InterPro" id="IPR000719">
    <property type="entry name" value="Prot_kinase_dom"/>
</dbReference>
<dbReference type="InterPro" id="IPR008271">
    <property type="entry name" value="Ser/Thr_kinase_AS"/>
</dbReference>
<dbReference type="InterPro" id="IPR052751">
    <property type="entry name" value="Plant_MAPKKK"/>
</dbReference>
<comment type="caution">
    <text evidence="8">The sequence shown here is derived from an EMBL/GenBank/DDBJ whole genome shotgun (WGS) entry which is preliminary data.</text>
</comment>
<dbReference type="InterPro" id="IPR011009">
    <property type="entry name" value="Kinase-like_dom_sf"/>
</dbReference>
<evidence type="ECO:0000259" key="7">
    <source>
        <dbReference type="PROSITE" id="PS50011"/>
    </source>
</evidence>
<evidence type="ECO:0000256" key="4">
    <source>
        <dbReference type="ARBA" id="ARBA00022840"/>
    </source>
</evidence>
<keyword evidence="2 5" id="KW-0547">Nucleotide-binding</keyword>
<dbReference type="AlphaFoldDB" id="A0AAP0LCM3"/>
<dbReference type="PANTHER" id="PTHR48011:SF18">
    <property type="entry name" value="MITOGEN-ACTIVATED PROTEIN KINASE KINASE KINASE 19-RELATED"/>
    <property type="match status" value="1"/>
</dbReference>
<dbReference type="Pfam" id="PF00069">
    <property type="entry name" value="Pkinase"/>
    <property type="match status" value="1"/>
</dbReference>
<dbReference type="EMBL" id="JBBNAG010000001">
    <property type="protein sequence ID" value="KAK9167807.1"/>
    <property type="molecule type" value="Genomic_DNA"/>
</dbReference>
<evidence type="ECO:0000313" key="8">
    <source>
        <dbReference type="EMBL" id="KAK9167807.1"/>
    </source>
</evidence>
<sequence>MDRSRMEWWRGKMIGEGGYAKIYLATLKTLNTEFPPIMAVKSATPVNTRKLQNEKRILTDLKECPQIIQCYGDDITAFKGNTFYDVFLEFAPNGDLLDLIEKKPINETDIRRYTRSILQGLQYIHNKGYVHCDIKPHNILIFPTKDGKTDVKIADFGEAKRVGSGKTSVKNFVGTTIYMSPESLVHKEQKPSCDIWALGCIVVEMVTRRNAWKLDTISRLACTDHELPEIPSELSEQGKDFLAKCWQRDCSKRWTAEMLLNHPFVVEDNC</sequence>
<keyword evidence="1" id="KW-0808">Transferase</keyword>
<evidence type="ECO:0000256" key="3">
    <source>
        <dbReference type="ARBA" id="ARBA00022777"/>
    </source>
</evidence>
<keyword evidence="9" id="KW-1185">Reference proteome</keyword>
<evidence type="ECO:0000256" key="1">
    <source>
        <dbReference type="ARBA" id="ARBA00022679"/>
    </source>
</evidence>
<evidence type="ECO:0000256" key="6">
    <source>
        <dbReference type="RuleBase" id="RU000304"/>
    </source>
</evidence>
<feature type="binding site" evidence="5">
    <location>
        <position position="41"/>
    </location>
    <ligand>
        <name>ATP</name>
        <dbReference type="ChEBI" id="CHEBI:30616"/>
    </ligand>
</feature>
<keyword evidence="4 5" id="KW-0067">ATP-binding</keyword>
<comment type="similarity">
    <text evidence="6">Belongs to the protein kinase superfamily.</text>
</comment>
<keyword evidence="3" id="KW-0418">Kinase</keyword>